<dbReference type="AlphaFoldDB" id="A0AAJ1IB37"/>
<dbReference type="InterPro" id="IPR012349">
    <property type="entry name" value="Split_barrel_FMN-bd"/>
</dbReference>
<proteinExistence type="predicted"/>
<protein>
    <submittedName>
        <fullName evidence="2">Pyridoxamine 5'-phosphate oxidase family protein</fullName>
    </submittedName>
</protein>
<dbReference type="Gene3D" id="2.30.110.10">
    <property type="entry name" value="Electron Transport, Fmn-binding Protein, Chain A"/>
    <property type="match status" value="1"/>
</dbReference>
<evidence type="ECO:0000259" key="1">
    <source>
        <dbReference type="Pfam" id="PF01243"/>
    </source>
</evidence>
<dbReference type="SUPFAM" id="SSF50475">
    <property type="entry name" value="FMN-binding split barrel"/>
    <property type="match status" value="1"/>
</dbReference>
<dbReference type="InterPro" id="IPR011576">
    <property type="entry name" value="Pyridox_Oxase_N"/>
</dbReference>
<sequence>MDNNINLKENGEDTMKMAKEVMSLLNDQEAVKVLTSVSADGIPHSVVVGSAMAPEEGMIAAAEILMQTTSKNLAENSNVTVLAVKGMESYQVTATVKERQTEGPLFENVKAELAKHGMTVRGLWLFEPVEAFNQGAGPDAGKKIS</sequence>
<dbReference type="PANTHER" id="PTHR40660">
    <property type="entry name" value="5'-PHOSPHATE OXIDASE PUTATIVE DOMAIN-CONTAINING PROTEIN-RELATED"/>
    <property type="match status" value="1"/>
</dbReference>
<accession>A0AAJ1IB37</accession>
<organism evidence="2 3">
    <name type="scientific">Candidatus Thalassospirochaeta sargassi</name>
    <dbReference type="NCBI Taxonomy" id="3119039"/>
    <lineage>
        <taxon>Bacteria</taxon>
        <taxon>Pseudomonadati</taxon>
        <taxon>Spirochaetota</taxon>
        <taxon>Spirochaetia</taxon>
        <taxon>Spirochaetales</taxon>
        <taxon>Spirochaetaceae</taxon>
        <taxon>Candidatus Thalassospirochaeta</taxon>
    </lineage>
</organism>
<dbReference type="Proteomes" id="UP001221217">
    <property type="component" value="Unassembled WGS sequence"/>
</dbReference>
<comment type="caution">
    <text evidence="2">The sequence shown here is derived from an EMBL/GenBank/DDBJ whole genome shotgun (WGS) entry which is preliminary data.</text>
</comment>
<name>A0AAJ1IB37_9SPIO</name>
<evidence type="ECO:0000313" key="3">
    <source>
        <dbReference type="Proteomes" id="UP001221217"/>
    </source>
</evidence>
<dbReference type="Pfam" id="PF01243">
    <property type="entry name" value="PNPOx_N"/>
    <property type="match status" value="1"/>
</dbReference>
<gene>
    <name evidence="2" type="ORF">PQJ61_04555</name>
</gene>
<evidence type="ECO:0000313" key="2">
    <source>
        <dbReference type="EMBL" id="MDC7226018.1"/>
    </source>
</evidence>
<feature type="domain" description="Pyridoxamine 5'-phosphate oxidase N-terminal" evidence="1">
    <location>
        <begin position="18"/>
        <end position="113"/>
    </location>
</feature>
<dbReference type="PANTHER" id="PTHR40660:SF1">
    <property type="entry name" value="5'-PHOSPHATE OXIDASE PUTATIVE DOMAIN-CONTAINING PROTEIN-RELATED"/>
    <property type="match status" value="1"/>
</dbReference>
<dbReference type="EMBL" id="JAQQAL010000011">
    <property type="protein sequence ID" value="MDC7226018.1"/>
    <property type="molecule type" value="Genomic_DNA"/>
</dbReference>
<reference evidence="2 3" key="1">
    <citation type="submission" date="2022-12" db="EMBL/GenBank/DDBJ databases">
        <title>Metagenome assembled genome from gulf of manar.</title>
        <authorList>
            <person name="Kohli P."/>
            <person name="Pk S."/>
            <person name="Venkata Ramana C."/>
            <person name="Sasikala C."/>
        </authorList>
    </citation>
    <scope>NUCLEOTIDE SEQUENCE [LARGE SCALE GENOMIC DNA]</scope>
    <source>
        <strain evidence="2">JB008</strain>
    </source>
</reference>